<organism evidence="1 2">
    <name type="scientific">Camelina sativa</name>
    <name type="common">False flax</name>
    <name type="synonym">Myagrum sativum</name>
    <dbReference type="NCBI Taxonomy" id="90675"/>
    <lineage>
        <taxon>Eukaryota</taxon>
        <taxon>Viridiplantae</taxon>
        <taxon>Streptophyta</taxon>
        <taxon>Embryophyta</taxon>
        <taxon>Tracheophyta</taxon>
        <taxon>Spermatophyta</taxon>
        <taxon>Magnoliopsida</taxon>
        <taxon>eudicotyledons</taxon>
        <taxon>Gunneridae</taxon>
        <taxon>Pentapetalae</taxon>
        <taxon>rosids</taxon>
        <taxon>malvids</taxon>
        <taxon>Brassicales</taxon>
        <taxon>Brassicaceae</taxon>
        <taxon>Camelineae</taxon>
        <taxon>Camelina</taxon>
    </lineage>
</organism>
<protein>
    <submittedName>
        <fullName evidence="2">Uncharacterized protein LOC104719145 isoform X2</fullName>
    </submittedName>
</protein>
<evidence type="ECO:0000313" key="1">
    <source>
        <dbReference type="Proteomes" id="UP000694864"/>
    </source>
</evidence>
<reference evidence="2" key="2">
    <citation type="submission" date="2025-08" db="UniProtKB">
        <authorList>
            <consortium name="RefSeq"/>
        </authorList>
    </citation>
    <scope>IDENTIFICATION</scope>
    <source>
        <tissue evidence="2">Leaf</tissue>
    </source>
</reference>
<evidence type="ECO:0000313" key="2">
    <source>
        <dbReference type="RefSeq" id="XP_010435305.1"/>
    </source>
</evidence>
<reference evidence="1" key="1">
    <citation type="journal article" date="2014" name="Nat. Commun.">
        <title>The emerging biofuel crop Camelina sativa retains a highly undifferentiated hexaploid genome structure.</title>
        <authorList>
            <person name="Kagale S."/>
            <person name="Koh C."/>
            <person name="Nixon J."/>
            <person name="Bollina V."/>
            <person name="Clarke W.E."/>
            <person name="Tuteja R."/>
            <person name="Spillane C."/>
            <person name="Robinson S.J."/>
            <person name="Links M.G."/>
            <person name="Clarke C."/>
            <person name="Higgins E.E."/>
            <person name="Huebert T."/>
            <person name="Sharpe A.G."/>
            <person name="Parkin I.A."/>
        </authorList>
    </citation>
    <scope>NUCLEOTIDE SEQUENCE [LARGE SCALE GENOMIC DNA]</scope>
    <source>
        <strain evidence="1">cv. DH55</strain>
    </source>
</reference>
<sequence length="108" mass="12116">MDKPLMTDIALTAMEELLRFFMDCLCSTISYSITGKLSFSATLKTTFTPIGFYHPLQMGRSIIAVSVFINLKSIHLFVSELVHNDVFVHLRLALPLILLQEGPKTGKK</sequence>
<dbReference type="RefSeq" id="XP_010435305.1">
    <property type="nucleotide sequence ID" value="XM_010437003.1"/>
</dbReference>
<accession>A0ABM0U3L6</accession>
<keyword evidence="1" id="KW-1185">Reference proteome</keyword>
<dbReference type="Proteomes" id="UP000694864">
    <property type="component" value="Chromosome 10"/>
</dbReference>
<name>A0ABM0U3L6_CAMSA</name>
<dbReference type="GeneID" id="104719145"/>
<proteinExistence type="predicted"/>
<gene>
    <name evidence="2" type="primary">LOC104719145</name>
</gene>